<reference evidence="2 3" key="1">
    <citation type="submission" date="2015-01" db="EMBL/GenBank/DDBJ databases">
        <title>Evolution of Trichinella species and genotypes.</title>
        <authorList>
            <person name="Korhonen P.K."/>
            <person name="Edoardo P."/>
            <person name="Giuseppe L.R."/>
            <person name="Gasser R.B."/>
        </authorList>
    </citation>
    <scope>NUCLEOTIDE SEQUENCE [LARGE SCALE GENOMIC DNA]</scope>
    <source>
        <strain evidence="2">ISS37</strain>
    </source>
</reference>
<dbReference type="AlphaFoldDB" id="A0A0V0S1A1"/>
<keyword evidence="3" id="KW-1185">Reference proteome</keyword>
<evidence type="ECO:0000313" key="3">
    <source>
        <dbReference type="Proteomes" id="UP000054630"/>
    </source>
</evidence>
<organism evidence="2 3">
    <name type="scientific">Trichinella nelsoni</name>
    <dbReference type="NCBI Taxonomy" id="6336"/>
    <lineage>
        <taxon>Eukaryota</taxon>
        <taxon>Metazoa</taxon>
        <taxon>Ecdysozoa</taxon>
        <taxon>Nematoda</taxon>
        <taxon>Enoplea</taxon>
        <taxon>Dorylaimia</taxon>
        <taxon>Trichinellida</taxon>
        <taxon>Trichinellidae</taxon>
        <taxon>Trichinella</taxon>
    </lineage>
</organism>
<dbReference type="EMBL" id="JYDL01000049">
    <property type="protein sequence ID" value="KRX20473.1"/>
    <property type="molecule type" value="Genomic_DNA"/>
</dbReference>
<dbReference type="Proteomes" id="UP000054630">
    <property type="component" value="Unassembled WGS sequence"/>
</dbReference>
<proteinExistence type="predicted"/>
<name>A0A0V0S1A1_9BILA</name>
<sequence length="35" mass="3859">MVKGTVLPDQLTTEEYDLQDATESVDKNSGQFSDP</sequence>
<protein>
    <submittedName>
        <fullName evidence="2">Uncharacterized protein</fullName>
    </submittedName>
</protein>
<evidence type="ECO:0000256" key="1">
    <source>
        <dbReference type="SAM" id="MobiDB-lite"/>
    </source>
</evidence>
<accession>A0A0V0S1A1</accession>
<feature type="region of interest" description="Disordered" evidence="1">
    <location>
        <begin position="1"/>
        <end position="35"/>
    </location>
</feature>
<evidence type="ECO:0000313" key="2">
    <source>
        <dbReference type="EMBL" id="KRX20473.1"/>
    </source>
</evidence>
<gene>
    <name evidence="2" type="ORF">T07_14108</name>
</gene>
<comment type="caution">
    <text evidence="2">The sequence shown here is derived from an EMBL/GenBank/DDBJ whole genome shotgun (WGS) entry which is preliminary data.</text>
</comment>